<evidence type="ECO:0000256" key="1">
    <source>
        <dbReference type="SAM" id="MobiDB-lite"/>
    </source>
</evidence>
<dbReference type="PROSITE" id="PS50280">
    <property type="entry name" value="SET"/>
    <property type="match status" value="1"/>
</dbReference>
<evidence type="ECO:0000313" key="3">
    <source>
        <dbReference type="EMBL" id="GMS80867.1"/>
    </source>
</evidence>
<keyword evidence="4" id="KW-1185">Reference proteome</keyword>
<dbReference type="InterPro" id="IPR051357">
    <property type="entry name" value="H3K9_HMTase_SUVAR3-9"/>
</dbReference>
<feature type="region of interest" description="Disordered" evidence="1">
    <location>
        <begin position="1"/>
        <end position="98"/>
    </location>
</feature>
<dbReference type="EMBL" id="BTSX01000001">
    <property type="protein sequence ID" value="GMS80867.1"/>
    <property type="molecule type" value="Genomic_DNA"/>
</dbReference>
<feature type="compositionally biased region" description="Acidic residues" evidence="1">
    <location>
        <begin position="577"/>
        <end position="599"/>
    </location>
</feature>
<dbReference type="Gene3D" id="2.170.270.10">
    <property type="entry name" value="SET domain"/>
    <property type="match status" value="1"/>
</dbReference>
<feature type="compositionally biased region" description="Basic and acidic residues" evidence="1">
    <location>
        <begin position="633"/>
        <end position="645"/>
    </location>
</feature>
<dbReference type="PANTHER" id="PTHR45660">
    <property type="entry name" value="HISTONE-LYSINE N-METHYLTRANSFERASE SETMAR"/>
    <property type="match status" value="1"/>
</dbReference>
<feature type="compositionally biased region" description="Basic residues" evidence="1">
    <location>
        <begin position="1"/>
        <end position="10"/>
    </location>
</feature>
<sequence>MRPKTSKRKSNSGVGNLSELFTRRSSSSANRSNTNSGDESSPDEPHGRPARVPISSQSIVVPRAVRSARSDKGSSSRKVTASDDIENEPEEEPKASSPNADFKKLILLCLPRWGKKYTKRKKNDPDLEIKDDAVDVEVATRKTEGWRVWDRMYALARSNVGFVIDYIVATGPRSLGEIMAKQFLIKFSQYPIPSWEERKKVDGTRTQALEMCRIRCHDLDFIEIQLRKELGDDVFEKLFPSRYLEPKTGSDAGGYVEDERSLYKNDLRALESLWAYICARAGLPTLYIEDWTEEPFDLKPLMAFEFMVYLVNSPFVADFIKEYDQLKEMKCDFACSSCTRKNHRDEQTHCCGMETSFDVDQMTGEFQWCDKRETHHLEHCNHFECIDDCSCGEPCRNRSVQRGRQMVLCVFREPGKGWGVRTVSEIDQCKFVTEYIGEVNEKGMTGRKSVYDFEMAYPARDSEGREVHKKFIISAGEKGNESRFFNHSCAPNMNPMTTIIERYGLFYNHVAFFTCRKILPGEELVFDYWPDQHPSDIDISRMFPNGCQCISSECRIPHKTTAYKGTSVEWEAKEVKEEEEDGIDGDDEADLMIADDDDFGGSSMRDENEDDGNDPVSSPVHSPPARTKNAGSENKKKSGRSKMEESGDEEDERRKEEKENEKRRRHTLIDISSDIPYSQSIYRNHPDIQAPPDSSRLARKAVGTG</sequence>
<dbReference type="SMART" id="SM00317">
    <property type="entry name" value="SET"/>
    <property type="match status" value="1"/>
</dbReference>
<protein>
    <recommendedName>
        <fullName evidence="2">SET domain-containing protein</fullName>
    </recommendedName>
</protein>
<feature type="compositionally biased region" description="Basic and acidic residues" evidence="1">
    <location>
        <begin position="652"/>
        <end position="662"/>
    </location>
</feature>
<dbReference type="Pfam" id="PF00856">
    <property type="entry name" value="SET"/>
    <property type="match status" value="1"/>
</dbReference>
<feature type="compositionally biased region" description="Low complexity" evidence="1">
    <location>
        <begin position="23"/>
        <end position="36"/>
    </location>
</feature>
<dbReference type="PANTHER" id="PTHR45660:SF13">
    <property type="entry name" value="HISTONE-LYSINE N-METHYLTRANSFERASE SETMAR"/>
    <property type="match status" value="1"/>
</dbReference>
<proteinExistence type="predicted"/>
<gene>
    <name evidence="3" type="ORF">PENTCL1PPCAC_3042</name>
</gene>
<dbReference type="InterPro" id="IPR046341">
    <property type="entry name" value="SET_dom_sf"/>
</dbReference>
<dbReference type="GO" id="GO:0042054">
    <property type="term" value="F:histone methyltransferase activity"/>
    <property type="evidence" value="ECO:0007669"/>
    <property type="project" value="TreeGrafter"/>
</dbReference>
<evidence type="ECO:0000313" key="4">
    <source>
        <dbReference type="Proteomes" id="UP001432027"/>
    </source>
</evidence>
<dbReference type="GO" id="GO:0003690">
    <property type="term" value="F:double-stranded DNA binding"/>
    <property type="evidence" value="ECO:0007669"/>
    <property type="project" value="TreeGrafter"/>
</dbReference>
<dbReference type="Proteomes" id="UP001432027">
    <property type="component" value="Unassembled WGS sequence"/>
</dbReference>
<accession>A0AAV5SE82</accession>
<name>A0AAV5SE82_9BILA</name>
<dbReference type="InterPro" id="IPR001214">
    <property type="entry name" value="SET_dom"/>
</dbReference>
<dbReference type="SUPFAM" id="SSF82199">
    <property type="entry name" value="SET domain"/>
    <property type="match status" value="1"/>
</dbReference>
<feature type="domain" description="SET" evidence="2">
    <location>
        <begin position="406"/>
        <end position="529"/>
    </location>
</feature>
<feature type="non-terminal residue" evidence="3">
    <location>
        <position position="705"/>
    </location>
</feature>
<dbReference type="AlphaFoldDB" id="A0AAV5SE82"/>
<evidence type="ECO:0000259" key="2">
    <source>
        <dbReference type="PROSITE" id="PS50280"/>
    </source>
</evidence>
<comment type="caution">
    <text evidence="3">The sequence shown here is derived from an EMBL/GenBank/DDBJ whole genome shotgun (WGS) entry which is preliminary data.</text>
</comment>
<reference evidence="3" key="1">
    <citation type="submission" date="2023-10" db="EMBL/GenBank/DDBJ databases">
        <title>Genome assembly of Pristionchus species.</title>
        <authorList>
            <person name="Yoshida K."/>
            <person name="Sommer R.J."/>
        </authorList>
    </citation>
    <scope>NUCLEOTIDE SEQUENCE</scope>
    <source>
        <strain evidence="3">RS0144</strain>
    </source>
</reference>
<organism evidence="3 4">
    <name type="scientific">Pristionchus entomophagus</name>
    <dbReference type="NCBI Taxonomy" id="358040"/>
    <lineage>
        <taxon>Eukaryota</taxon>
        <taxon>Metazoa</taxon>
        <taxon>Ecdysozoa</taxon>
        <taxon>Nematoda</taxon>
        <taxon>Chromadorea</taxon>
        <taxon>Rhabditida</taxon>
        <taxon>Rhabditina</taxon>
        <taxon>Diplogasteromorpha</taxon>
        <taxon>Diplogasteroidea</taxon>
        <taxon>Neodiplogasteridae</taxon>
        <taxon>Pristionchus</taxon>
    </lineage>
</organism>
<feature type="region of interest" description="Disordered" evidence="1">
    <location>
        <begin position="571"/>
        <end position="705"/>
    </location>
</feature>